<dbReference type="GO" id="GO:0006412">
    <property type="term" value="P:translation"/>
    <property type="evidence" value="ECO:0007669"/>
    <property type="project" value="TreeGrafter"/>
</dbReference>
<dbReference type="PROSITE" id="PS50126">
    <property type="entry name" value="S1"/>
    <property type="match status" value="4"/>
</dbReference>
<evidence type="ECO:0000313" key="7">
    <source>
        <dbReference type="EMBL" id="PIV51494.1"/>
    </source>
</evidence>
<feature type="domain" description="S1 motif" evidence="6">
    <location>
        <begin position="31"/>
        <end position="98"/>
    </location>
</feature>
<feature type="domain" description="S1 motif" evidence="6">
    <location>
        <begin position="116"/>
        <end position="196"/>
    </location>
</feature>
<comment type="function">
    <text evidence="4">Binds mRNA; thus facilitating recognition of the initiation point. It is needed to translate mRNA with a short Shine-Dalgarno (SD) purine-rich sequence.</text>
</comment>
<dbReference type="FunFam" id="2.40.50.140:FF:000103">
    <property type="entry name" value="protein RRP5 homolog"/>
    <property type="match status" value="2"/>
</dbReference>
<evidence type="ECO:0000313" key="8">
    <source>
        <dbReference type="Proteomes" id="UP000228896"/>
    </source>
</evidence>
<protein>
    <submittedName>
        <fullName evidence="7">30S ribosomal protein S1</fullName>
    </submittedName>
</protein>
<dbReference type="InterPro" id="IPR050437">
    <property type="entry name" value="Ribos_protein_bS1-like"/>
</dbReference>
<feature type="domain" description="S1 motif" evidence="6">
    <location>
        <begin position="213"/>
        <end position="280"/>
    </location>
</feature>
<evidence type="ECO:0000256" key="4">
    <source>
        <dbReference type="ARBA" id="ARBA00025604"/>
    </source>
</evidence>
<evidence type="ECO:0000259" key="6">
    <source>
        <dbReference type="PROSITE" id="PS50126"/>
    </source>
</evidence>
<comment type="similarity">
    <text evidence="1">Belongs to the bacterial ribosomal protein bS1 family.</text>
</comment>
<dbReference type="PANTHER" id="PTHR10724">
    <property type="entry name" value="30S RIBOSOMAL PROTEIN S1"/>
    <property type="match status" value="1"/>
</dbReference>
<dbReference type="EMBL" id="PETS01000061">
    <property type="protein sequence ID" value="PIV51494.1"/>
    <property type="molecule type" value="Genomic_DNA"/>
</dbReference>
<dbReference type="CDD" id="cd04465">
    <property type="entry name" value="S1_RPS1_repeat_ec2_hs2"/>
    <property type="match status" value="1"/>
</dbReference>
<dbReference type="InterPro" id="IPR035104">
    <property type="entry name" value="Ribosomal_protein_S1-like"/>
</dbReference>
<dbReference type="SUPFAM" id="SSF50249">
    <property type="entry name" value="Nucleic acid-binding proteins"/>
    <property type="match status" value="4"/>
</dbReference>
<gene>
    <name evidence="7" type="ORF">COS18_02680</name>
</gene>
<dbReference type="InterPro" id="IPR003029">
    <property type="entry name" value="S1_domain"/>
</dbReference>
<dbReference type="PRINTS" id="PR00681">
    <property type="entry name" value="RIBOSOMALS1"/>
</dbReference>
<keyword evidence="3" id="KW-0687">Ribonucleoprotein</keyword>
<feature type="region of interest" description="Disordered" evidence="5">
    <location>
        <begin position="372"/>
        <end position="457"/>
    </location>
</feature>
<name>A0A2M7DP23_9BACT</name>
<organism evidence="7 8">
    <name type="scientific">Candidatus Falkowbacteria bacterium CG02_land_8_20_14_3_00_36_14</name>
    <dbReference type="NCBI Taxonomy" id="1974560"/>
    <lineage>
        <taxon>Bacteria</taxon>
        <taxon>Candidatus Falkowiibacteriota</taxon>
    </lineage>
</organism>
<comment type="caution">
    <text evidence="7">The sequence shown here is derived from an EMBL/GenBank/DDBJ whole genome shotgun (WGS) entry which is preliminary data.</text>
</comment>
<evidence type="ECO:0000256" key="1">
    <source>
        <dbReference type="ARBA" id="ARBA00006767"/>
    </source>
</evidence>
<evidence type="ECO:0000256" key="3">
    <source>
        <dbReference type="ARBA" id="ARBA00023274"/>
    </source>
</evidence>
<feature type="compositionally biased region" description="Basic and acidic residues" evidence="5">
    <location>
        <begin position="439"/>
        <end position="457"/>
    </location>
</feature>
<evidence type="ECO:0000256" key="5">
    <source>
        <dbReference type="SAM" id="MobiDB-lite"/>
    </source>
</evidence>
<accession>A0A2M7DP23</accession>
<dbReference type="PANTHER" id="PTHR10724:SF7">
    <property type="entry name" value="SMALL RIBOSOMAL SUBUNIT PROTEIN BS1C"/>
    <property type="match status" value="1"/>
</dbReference>
<sequence>MAKEKEAKSTSAHDDFLALLNKNDLKVPQKGETVKGIVISASKSEVKLDINGVLIGVVRGPELYEEIAEYADLESGDEVEATVIEEENENGEMELSFRYAGHAKAWDNLRKAFKDKETAKVKVIAANKGGLLVNFGQISGFLPVSQLAPDNYPRVTGGDKGKILEQLKNFIGQELEVKVVNLDENEKEDKIIFSEKDVWSEQQKDTILKYKVGTEVDGKITAVTDFGVFINFGDNLEGLIHISELAWQRIENPANLYNVGDSIKAKVISIDGSKIFLSSKKLLKDPWEDVEKKYKKGQIVKGTLLKVNPFGLFVKLDEDIHGLAHISQIGLAPNQKINEAYKVGDLLDFMVVSIEPKDHRLGLAIKKDDLASPLQKKSDQPEPASKPDKKPDSVKQPAKKDEKEPLNKKILQPDKAEVKKTKTYPAAPASATKQAGKSKKAESLKVKKKKTDSTKKK</sequence>
<evidence type="ECO:0000256" key="2">
    <source>
        <dbReference type="ARBA" id="ARBA00022980"/>
    </source>
</evidence>
<reference evidence="8" key="1">
    <citation type="submission" date="2017-09" db="EMBL/GenBank/DDBJ databases">
        <title>Depth-based differentiation of microbial function through sediment-hosted aquifers and enrichment of novel symbionts in the deep terrestrial subsurface.</title>
        <authorList>
            <person name="Probst A.J."/>
            <person name="Ladd B."/>
            <person name="Jarett J.K."/>
            <person name="Geller-Mcgrath D.E."/>
            <person name="Sieber C.M.K."/>
            <person name="Emerson J.B."/>
            <person name="Anantharaman K."/>
            <person name="Thomas B.C."/>
            <person name="Malmstrom R."/>
            <person name="Stieglmeier M."/>
            <person name="Klingl A."/>
            <person name="Woyke T."/>
            <person name="Ryan C.M."/>
            <person name="Banfield J.F."/>
        </authorList>
    </citation>
    <scope>NUCLEOTIDE SEQUENCE [LARGE SCALE GENOMIC DNA]</scope>
</reference>
<dbReference type="AlphaFoldDB" id="A0A2M7DP23"/>
<dbReference type="GO" id="GO:0003735">
    <property type="term" value="F:structural constituent of ribosome"/>
    <property type="evidence" value="ECO:0007669"/>
    <property type="project" value="TreeGrafter"/>
</dbReference>
<dbReference type="SMART" id="SM00316">
    <property type="entry name" value="S1"/>
    <property type="match status" value="4"/>
</dbReference>
<dbReference type="Pfam" id="PF00575">
    <property type="entry name" value="S1"/>
    <property type="match status" value="3"/>
</dbReference>
<feature type="compositionally biased region" description="Basic and acidic residues" evidence="5">
    <location>
        <begin position="372"/>
        <end position="420"/>
    </location>
</feature>
<dbReference type="Proteomes" id="UP000228896">
    <property type="component" value="Unassembled WGS sequence"/>
</dbReference>
<feature type="domain" description="S1 motif" evidence="6">
    <location>
        <begin position="297"/>
        <end position="366"/>
    </location>
</feature>
<dbReference type="InterPro" id="IPR012340">
    <property type="entry name" value="NA-bd_OB-fold"/>
</dbReference>
<proteinExistence type="inferred from homology"/>
<keyword evidence="2 7" id="KW-0689">Ribosomal protein</keyword>
<dbReference type="Gene3D" id="2.40.50.140">
    <property type="entry name" value="Nucleic acid-binding proteins"/>
    <property type="match status" value="4"/>
</dbReference>
<dbReference type="GO" id="GO:0003729">
    <property type="term" value="F:mRNA binding"/>
    <property type="evidence" value="ECO:0007669"/>
    <property type="project" value="TreeGrafter"/>
</dbReference>
<dbReference type="GO" id="GO:0005840">
    <property type="term" value="C:ribosome"/>
    <property type="evidence" value="ECO:0007669"/>
    <property type="project" value="UniProtKB-KW"/>
</dbReference>